<evidence type="ECO:0000256" key="1">
    <source>
        <dbReference type="SAM" id="Coils"/>
    </source>
</evidence>
<keyword evidence="3" id="KW-1185">Reference proteome</keyword>
<gene>
    <name evidence="2" type="ORF">JM93_01781</name>
</gene>
<keyword evidence="1" id="KW-0175">Coiled coil</keyword>
<dbReference type="Proteomes" id="UP000320593">
    <property type="component" value="Unassembled WGS sequence"/>
</dbReference>
<evidence type="ECO:0000313" key="2">
    <source>
        <dbReference type="EMBL" id="TWI89577.1"/>
    </source>
</evidence>
<protein>
    <submittedName>
        <fullName evidence="2">Uncharacterized protein</fullName>
    </submittedName>
</protein>
<dbReference type="EMBL" id="VLLF01000003">
    <property type="protein sequence ID" value="TWI89577.1"/>
    <property type="molecule type" value="Genomic_DNA"/>
</dbReference>
<name>A0A562T7J6_9HYPH</name>
<dbReference type="AlphaFoldDB" id="A0A562T7J6"/>
<sequence>MYSHNFNQLKVKIKDVSLQNKTLDRQIQTIKKEIKTLACELDSQQWDGCAKAVMQGAVSKFTETGELPSTDIGMLAVKLHNMEQQKTYQEDQKQSFVDKKQDLSSRKREIIDDKIQHFDLSQEFNSTDVNNNSSRKFSDETDVYGAF</sequence>
<evidence type="ECO:0000313" key="3">
    <source>
        <dbReference type="Proteomes" id="UP000320593"/>
    </source>
</evidence>
<organism evidence="2 3">
    <name type="scientific">Roseibium hamelinense</name>
    <dbReference type="NCBI Taxonomy" id="150831"/>
    <lineage>
        <taxon>Bacteria</taxon>
        <taxon>Pseudomonadati</taxon>
        <taxon>Pseudomonadota</taxon>
        <taxon>Alphaproteobacteria</taxon>
        <taxon>Hyphomicrobiales</taxon>
        <taxon>Stappiaceae</taxon>
        <taxon>Roseibium</taxon>
    </lineage>
</organism>
<proteinExistence type="predicted"/>
<comment type="caution">
    <text evidence="2">The sequence shown here is derived from an EMBL/GenBank/DDBJ whole genome shotgun (WGS) entry which is preliminary data.</text>
</comment>
<dbReference type="RefSeq" id="WP_145342322.1">
    <property type="nucleotide sequence ID" value="NZ_SMLY01000066.1"/>
</dbReference>
<accession>A0A562T7J6</accession>
<feature type="coiled-coil region" evidence="1">
    <location>
        <begin position="13"/>
        <end position="40"/>
    </location>
</feature>
<reference evidence="2 3" key="1">
    <citation type="submission" date="2019-07" db="EMBL/GenBank/DDBJ databases">
        <title>Genomic Encyclopedia of Archaeal and Bacterial Type Strains, Phase II (KMG-II): from individual species to whole genera.</title>
        <authorList>
            <person name="Goeker M."/>
        </authorList>
    </citation>
    <scope>NUCLEOTIDE SEQUENCE [LARGE SCALE GENOMIC DNA]</scope>
    <source>
        <strain evidence="2 3">ATCC BAA-252</strain>
    </source>
</reference>